<proteinExistence type="predicted"/>
<gene>
    <name evidence="1" type="ORF">DPMN_156388</name>
</gene>
<accession>A0A9D4FT39</accession>
<name>A0A9D4FT39_DREPO</name>
<reference evidence="1" key="2">
    <citation type="submission" date="2020-11" db="EMBL/GenBank/DDBJ databases">
        <authorList>
            <person name="McCartney M.A."/>
            <person name="Auch B."/>
            <person name="Kono T."/>
            <person name="Mallez S."/>
            <person name="Becker A."/>
            <person name="Gohl D.M."/>
            <person name="Silverstein K.A.T."/>
            <person name="Koren S."/>
            <person name="Bechman K.B."/>
            <person name="Herman A."/>
            <person name="Abrahante J.E."/>
            <person name="Garbe J."/>
        </authorList>
    </citation>
    <scope>NUCLEOTIDE SEQUENCE</scope>
    <source>
        <strain evidence="1">Duluth1</strain>
        <tissue evidence="1">Whole animal</tissue>
    </source>
</reference>
<organism evidence="1 2">
    <name type="scientific">Dreissena polymorpha</name>
    <name type="common">Zebra mussel</name>
    <name type="synonym">Mytilus polymorpha</name>
    <dbReference type="NCBI Taxonomy" id="45954"/>
    <lineage>
        <taxon>Eukaryota</taxon>
        <taxon>Metazoa</taxon>
        <taxon>Spiralia</taxon>
        <taxon>Lophotrochozoa</taxon>
        <taxon>Mollusca</taxon>
        <taxon>Bivalvia</taxon>
        <taxon>Autobranchia</taxon>
        <taxon>Heteroconchia</taxon>
        <taxon>Euheterodonta</taxon>
        <taxon>Imparidentia</taxon>
        <taxon>Neoheterodontei</taxon>
        <taxon>Myida</taxon>
        <taxon>Dreissenoidea</taxon>
        <taxon>Dreissenidae</taxon>
        <taxon>Dreissena</taxon>
    </lineage>
</organism>
<keyword evidence="2" id="KW-1185">Reference proteome</keyword>
<dbReference type="AlphaFoldDB" id="A0A9D4FT39"/>
<reference evidence="1" key="1">
    <citation type="journal article" date="2019" name="bioRxiv">
        <title>The Genome of the Zebra Mussel, Dreissena polymorpha: A Resource for Invasive Species Research.</title>
        <authorList>
            <person name="McCartney M.A."/>
            <person name="Auch B."/>
            <person name="Kono T."/>
            <person name="Mallez S."/>
            <person name="Zhang Y."/>
            <person name="Obille A."/>
            <person name="Becker A."/>
            <person name="Abrahante J.E."/>
            <person name="Garbe J."/>
            <person name="Badalamenti J.P."/>
            <person name="Herman A."/>
            <person name="Mangelson H."/>
            <person name="Liachko I."/>
            <person name="Sullivan S."/>
            <person name="Sone E.D."/>
            <person name="Koren S."/>
            <person name="Silverstein K.A.T."/>
            <person name="Beckman K.B."/>
            <person name="Gohl D.M."/>
        </authorList>
    </citation>
    <scope>NUCLEOTIDE SEQUENCE</scope>
    <source>
        <strain evidence="1">Duluth1</strain>
        <tissue evidence="1">Whole animal</tissue>
    </source>
</reference>
<dbReference type="Proteomes" id="UP000828390">
    <property type="component" value="Unassembled WGS sequence"/>
</dbReference>
<evidence type="ECO:0000313" key="1">
    <source>
        <dbReference type="EMBL" id="KAH3802708.1"/>
    </source>
</evidence>
<comment type="caution">
    <text evidence="1">The sequence shown here is derived from an EMBL/GenBank/DDBJ whole genome shotgun (WGS) entry which is preliminary data.</text>
</comment>
<sequence length="54" mass="5938">MCACPQRPTDVPEHSSGKMLRATVPVSVLGDCSQDIQLSAKEILKILIEIMDRL</sequence>
<dbReference type="EMBL" id="JAIWYP010000007">
    <property type="protein sequence ID" value="KAH3802708.1"/>
    <property type="molecule type" value="Genomic_DNA"/>
</dbReference>
<evidence type="ECO:0000313" key="2">
    <source>
        <dbReference type="Proteomes" id="UP000828390"/>
    </source>
</evidence>
<protein>
    <submittedName>
        <fullName evidence="1">Uncharacterized protein</fullName>
    </submittedName>
</protein>